<dbReference type="Pfam" id="PF08359">
    <property type="entry name" value="TetR_C_4"/>
    <property type="match status" value="1"/>
</dbReference>
<dbReference type="OrthoDB" id="13453at2"/>
<evidence type="ECO:0000256" key="1">
    <source>
        <dbReference type="ARBA" id="ARBA00023125"/>
    </source>
</evidence>
<keyword evidence="1 2" id="KW-0238">DNA-binding</keyword>
<sequence length="192" mass="22410">MYKAVLKRKERITIAAIDLFDEAGINGLTTKEIANRQNITEPAVYKQFSSKKEIVTAILDRYANFDDEIKNTIVDNEMTGRAGIEYFVNSYTEYYQNYPQITTAMFSFDMFRYDAQLHEKMTEIMKKRYQVLFFLVTEAKEKNQFSRDIDVQAMTDAVFGIICSTTFMWKLDGCQFDLKQRVMKGIKCIFGS</sequence>
<feature type="domain" description="HTH tetR-type" evidence="3">
    <location>
        <begin position="6"/>
        <end position="66"/>
    </location>
</feature>
<dbReference type="Gene3D" id="1.10.357.10">
    <property type="entry name" value="Tetracycline Repressor, domain 2"/>
    <property type="match status" value="1"/>
</dbReference>
<name>A0A1I4KG57_9FIRM</name>
<dbReference type="InterPro" id="IPR036271">
    <property type="entry name" value="Tet_transcr_reg_TetR-rel_C_sf"/>
</dbReference>
<dbReference type="SUPFAM" id="SSF48498">
    <property type="entry name" value="Tetracyclin repressor-like, C-terminal domain"/>
    <property type="match status" value="1"/>
</dbReference>
<dbReference type="InterPro" id="IPR009057">
    <property type="entry name" value="Homeodomain-like_sf"/>
</dbReference>
<dbReference type="SUPFAM" id="SSF46689">
    <property type="entry name" value="Homeodomain-like"/>
    <property type="match status" value="1"/>
</dbReference>
<proteinExistence type="predicted"/>
<dbReference type="InterPro" id="IPR013570">
    <property type="entry name" value="Tscrpt_reg_YsiA_C"/>
</dbReference>
<dbReference type="STRING" id="1123291.SAMN04490355_101763"/>
<dbReference type="RefSeq" id="WP_090936741.1">
    <property type="nucleotide sequence ID" value="NZ_FOTS01000017.1"/>
</dbReference>
<dbReference type="PROSITE" id="PS50977">
    <property type="entry name" value="HTH_TETR_2"/>
    <property type="match status" value="1"/>
</dbReference>
<dbReference type="InterPro" id="IPR001647">
    <property type="entry name" value="HTH_TetR"/>
</dbReference>
<dbReference type="AlphaFoldDB" id="A0A1I4KG57"/>
<protein>
    <submittedName>
        <fullName evidence="4">DNA-binding transcriptional regulator, AcrR family</fullName>
    </submittedName>
</protein>
<organism evidence="4 5">
    <name type="scientific">Pelosinus propionicus DSM 13327</name>
    <dbReference type="NCBI Taxonomy" id="1123291"/>
    <lineage>
        <taxon>Bacteria</taxon>
        <taxon>Bacillati</taxon>
        <taxon>Bacillota</taxon>
        <taxon>Negativicutes</taxon>
        <taxon>Selenomonadales</taxon>
        <taxon>Sporomusaceae</taxon>
        <taxon>Pelosinus</taxon>
    </lineage>
</organism>
<gene>
    <name evidence="4" type="ORF">SAMN04490355_101763</name>
</gene>
<dbReference type="EMBL" id="FOTS01000017">
    <property type="protein sequence ID" value="SFL77754.1"/>
    <property type="molecule type" value="Genomic_DNA"/>
</dbReference>
<accession>A0A1I4KG57</accession>
<evidence type="ECO:0000259" key="3">
    <source>
        <dbReference type="PROSITE" id="PS50977"/>
    </source>
</evidence>
<dbReference type="Proteomes" id="UP000199520">
    <property type="component" value="Unassembled WGS sequence"/>
</dbReference>
<dbReference type="Gene3D" id="1.10.10.60">
    <property type="entry name" value="Homeodomain-like"/>
    <property type="match status" value="1"/>
</dbReference>
<dbReference type="Pfam" id="PF00440">
    <property type="entry name" value="TetR_N"/>
    <property type="match status" value="1"/>
</dbReference>
<dbReference type="PANTHER" id="PTHR43479">
    <property type="entry name" value="ACREF/ENVCD OPERON REPRESSOR-RELATED"/>
    <property type="match status" value="1"/>
</dbReference>
<evidence type="ECO:0000313" key="5">
    <source>
        <dbReference type="Proteomes" id="UP000199520"/>
    </source>
</evidence>
<feature type="DNA-binding region" description="H-T-H motif" evidence="2">
    <location>
        <begin position="29"/>
        <end position="48"/>
    </location>
</feature>
<dbReference type="InterPro" id="IPR050624">
    <property type="entry name" value="HTH-type_Tx_Regulator"/>
</dbReference>
<dbReference type="PRINTS" id="PR00455">
    <property type="entry name" value="HTHTETR"/>
</dbReference>
<reference evidence="5" key="1">
    <citation type="submission" date="2016-10" db="EMBL/GenBank/DDBJ databases">
        <authorList>
            <person name="Varghese N."/>
            <person name="Submissions S."/>
        </authorList>
    </citation>
    <scope>NUCLEOTIDE SEQUENCE [LARGE SCALE GENOMIC DNA]</scope>
    <source>
        <strain evidence="5">DSM 13327</strain>
    </source>
</reference>
<dbReference type="PANTHER" id="PTHR43479:SF11">
    <property type="entry name" value="ACREF_ENVCD OPERON REPRESSOR-RELATED"/>
    <property type="match status" value="1"/>
</dbReference>
<keyword evidence="5" id="KW-1185">Reference proteome</keyword>
<evidence type="ECO:0000313" key="4">
    <source>
        <dbReference type="EMBL" id="SFL77754.1"/>
    </source>
</evidence>
<dbReference type="GO" id="GO:0003677">
    <property type="term" value="F:DNA binding"/>
    <property type="evidence" value="ECO:0007669"/>
    <property type="project" value="UniProtKB-UniRule"/>
</dbReference>
<evidence type="ECO:0000256" key="2">
    <source>
        <dbReference type="PROSITE-ProRule" id="PRU00335"/>
    </source>
</evidence>